<dbReference type="AlphaFoldDB" id="A0A9D9DV77"/>
<organism evidence="1 2">
    <name type="scientific">Candidatus Fimicola merdigallinarum</name>
    <dbReference type="NCBI Taxonomy" id="2840819"/>
    <lineage>
        <taxon>Bacteria</taxon>
        <taxon>Bacillati</taxon>
        <taxon>Bacillota</taxon>
        <taxon>Clostridia</taxon>
        <taxon>Lachnospirales</taxon>
        <taxon>Lachnospiraceae</taxon>
        <taxon>Lachnospiraceae incertae sedis</taxon>
        <taxon>Candidatus Fimicola</taxon>
    </lineage>
</organism>
<dbReference type="Gene3D" id="3.30.310.160">
    <property type="entry name" value="YycH protein, domain 2"/>
    <property type="match status" value="1"/>
</dbReference>
<proteinExistence type="predicted"/>
<accession>A0A9D9DV77</accession>
<evidence type="ECO:0000313" key="1">
    <source>
        <dbReference type="EMBL" id="MBO8434178.1"/>
    </source>
</evidence>
<dbReference type="EMBL" id="JADIMX010000049">
    <property type="protein sequence ID" value="MBO8434178.1"/>
    <property type="molecule type" value="Genomic_DNA"/>
</dbReference>
<dbReference type="Proteomes" id="UP000823611">
    <property type="component" value="Unassembled WGS sequence"/>
</dbReference>
<reference evidence="1" key="2">
    <citation type="journal article" date="2021" name="PeerJ">
        <title>Extensive microbial diversity within the chicken gut microbiome revealed by metagenomics and culture.</title>
        <authorList>
            <person name="Gilroy R."/>
            <person name="Ravi A."/>
            <person name="Getino M."/>
            <person name="Pursley I."/>
            <person name="Horton D.L."/>
            <person name="Alikhan N.F."/>
            <person name="Baker D."/>
            <person name="Gharbi K."/>
            <person name="Hall N."/>
            <person name="Watson M."/>
            <person name="Adriaenssens E.M."/>
            <person name="Foster-Nyarko E."/>
            <person name="Jarju S."/>
            <person name="Secka A."/>
            <person name="Antonio M."/>
            <person name="Oren A."/>
            <person name="Chaudhuri R.R."/>
            <person name="La Ragione R."/>
            <person name="Hildebrand F."/>
            <person name="Pallen M.J."/>
        </authorList>
    </citation>
    <scope>NUCLEOTIDE SEQUENCE</scope>
    <source>
        <strain evidence="1">F6-4510</strain>
    </source>
</reference>
<gene>
    <name evidence="1" type="ORF">IAC55_02485</name>
</gene>
<reference evidence="1" key="1">
    <citation type="submission" date="2020-10" db="EMBL/GenBank/DDBJ databases">
        <authorList>
            <person name="Gilroy R."/>
        </authorList>
    </citation>
    <scope>NUCLEOTIDE SEQUENCE</scope>
    <source>
        <strain evidence="1">F6-4510</strain>
    </source>
</reference>
<name>A0A9D9DV77_9FIRM</name>
<dbReference type="InterPro" id="IPR042274">
    <property type="entry name" value="YycH/YycI_2"/>
</dbReference>
<evidence type="ECO:0000313" key="2">
    <source>
        <dbReference type="Proteomes" id="UP000823611"/>
    </source>
</evidence>
<sequence>MKLSRILNITIIALVITAVLQTGKLWLNNNGSHNFFYTAFVNIGGDDKTYSGERYILEPKEIVAGYGNKKFYRFYASADKTGIYTMGNRAISEIVSKGDFVERRSVDWNELLSPKCLIFKYSGSVNSNEFLSGFEKSFDAKTDFYFDTIFIYPQMDYSSNVDISFIDTVNNQEFKYNVKKSRVSKELYDLIENSQNFDNSITYISTKQSGFNIFSDDIFVPQWPDNKLNYNIVKRVNPFEINGEFSLNSLENYIDEFFESGTLKWSETDKTGSYLFSDDNTVVKYTNNGLIEYYNYEPVDKDVNQSFITAYSTAKSFMERDKELETDIYLLDWKENGDEIVFCFNYTVNNLPLIPSEILMGMTNMDCCLEISVKNNSVRKYRRIAYNYEKDTKTAVANKEFIRALDETVMMRYENSEESVITNVDDIKLGYYISGRDNLKLKWFTTIDGEMYSVESEK</sequence>
<protein>
    <submittedName>
        <fullName evidence="1">Uncharacterized protein</fullName>
    </submittedName>
</protein>
<comment type="caution">
    <text evidence="1">The sequence shown here is derived from an EMBL/GenBank/DDBJ whole genome shotgun (WGS) entry which is preliminary data.</text>
</comment>